<dbReference type="AlphaFoldDB" id="A0AAD4JI96"/>
<dbReference type="PANTHER" id="PTHR31722">
    <property type="entry name" value="OS06G0675200 PROTEIN"/>
    <property type="match status" value="1"/>
</dbReference>
<proteinExistence type="predicted"/>
<keyword evidence="2" id="KW-1185">Reference proteome</keyword>
<comment type="caution">
    <text evidence="1">The sequence shown here is derived from an EMBL/GenBank/DDBJ whole genome shotgun (WGS) entry which is preliminary data.</text>
</comment>
<dbReference type="PANTHER" id="PTHR31722:SF71">
    <property type="entry name" value="GENOME ASSEMBLY, CHROMOSOME: A05"/>
    <property type="match status" value="1"/>
</dbReference>
<accession>A0AAD4JI96</accession>
<sequence length="162" mass="18578">MACLNMSSNDQRQAFYNTITGPRISFSNDFLDPQQPIKLEKSYREAPVSSDFEFSVRNYSMISADEVFFNGKMVPLKENLTRTTTLRDELLAGDDDYEDVSSLRLAKGTSRWRERLGLKRSQSGVPKKGEKSVQALGRIDEMKASEMVSEHFFAKFRSERKN</sequence>
<dbReference type="Proteomes" id="UP001190926">
    <property type="component" value="Unassembled WGS sequence"/>
</dbReference>
<dbReference type="EMBL" id="SDAM02000052">
    <property type="protein sequence ID" value="KAH6834358.1"/>
    <property type="molecule type" value="Genomic_DNA"/>
</dbReference>
<evidence type="ECO:0000313" key="1">
    <source>
        <dbReference type="EMBL" id="KAH6834358.1"/>
    </source>
</evidence>
<name>A0AAD4JI96_PERFH</name>
<gene>
    <name evidence="1" type="ORF">C2S53_012105</name>
</gene>
<organism evidence="1 2">
    <name type="scientific">Perilla frutescens var. hirtella</name>
    <name type="common">Perilla citriodora</name>
    <name type="synonym">Perilla setoyensis</name>
    <dbReference type="NCBI Taxonomy" id="608512"/>
    <lineage>
        <taxon>Eukaryota</taxon>
        <taxon>Viridiplantae</taxon>
        <taxon>Streptophyta</taxon>
        <taxon>Embryophyta</taxon>
        <taxon>Tracheophyta</taxon>
        <taxon>Spermatophyta</taxon>
        <taxon>Magnoliopsida</taxon>
        <taxon>eudicotyledons</taxon>
        <taxon>Gunneridae</taxon>
        <taxon>Pentapetalae</taxon>
        <taxon>asterids</taxon>
        <taxon>lamiids</taxon>
        <taxon>Lamiales</taxon>
        <taxon>Lamiaceae</taxon>
        <taxon>Nepetoideae</taxon>
        <taxon>Elsholtzieae</taxon>
        <taxon>Perilla</taxon>
    </lineage>
</organism>
<protein>
    <submittedName>
        <fullName evidence="1">Uncharacterized protein</fullName>
    </submittedName>
</protein>
<reference evidence="1 2" key="1">
    <citation type="journal article" date="2021" name="Nat. Commun.">
        <title>Incipient diploidization of the medicinal plant Perilla within 10,000 years.</title>
        <authorList>
            <person name="Zhang Y."/>
            <person name="Shen Q."/>
            <person name="Leng L."/>
            <person name="Zhang D."/>
            <person name="Chen S."/>
            <person name="Shi Y."/>
            <person name="Ning Z."/>
            <person name="Chen S."/>
        </authorList>
    </citation>
    <scope>NUCLEOTIDE SEQUENCE [LARGE SCALE GENOMIC DNA]</scope>
    <source>
        <strain evidence="2">cv. PC099</strain>
    </source>
</reference>
<evidence type="ECO:0000313" key="2">
    <source>
        <dbReference type="Proteomes" id="UP001190926"/>
    </source>
</evidence>